<dbReference type="KEGG" id="slau:SLA_4843"/>
<evidence type="ECO:0000259" key="5">
    <source>
        <dbReference type="PROSITE" id="PS51764"/>
    </source>
</evidence>
<keyword evidence="4" id="KW-0812">Transmembrane</keyword>
<keyword evidence="7" id="KW-1185">Reference proteome</keyword>
<dbReference type="Pfam" id="PF02156">
    <property type="entry name" value="Glyco_hydro_26"/>
    <property type="match status" value="1"/>
</dbReference>
<keyword evidence="2 3" id="KW-0326">Glycosidase</keyword>
<comment type="similarity">
    <text evidence="3">Belongs to the glycosyl hydrolase 26 family.</text>
</comment>
<dbReference type="Gene3D" id="3.20.20.80">
    <property type="entry name" value="Glycosidases"/>
    <property type="match status" value="1"/>
</dbReference>
<evidence type="ECO:0000256" key="4">
    <source>
        <dbReference type="SAM" id="Phobius"/>
    </source>
</evidence>
<dbReference type="Proteomes" id="UP000217676">
    <property type="component" value="Chromosome"/>
</dbReference>
<dbReference type="InterPro" id="IPR022790">
    <property type="entry name" value="GH26_dom"/>
</dbReference>
<keyword evidence="4" id="KW-0472">Membrane</keyword>
<dbReference type="InterPro" id="IPR017853">
    <property type="entry name" value="GH"/>
</dbReference>
<evidence type="ECO:0000256" key="2">
    <source>
        <dbReference type="ARBA" id="ARBA00023295"/>
    </source>
</evidence>
<protein>
    <recommendedName>
        <fullName evidence="5">GH26 domain-containing protein</fullName>
    </recommendedName>
</protein>
<dbReference type="EMBL" id="AP017424">
    <property type="protein sequence ID" value="BAU85727.1"/>
    <property type="molecule type" value="Genomic_DNA"/>
</dbReference>
<dbReference type="GO" id="GO:0004553">
    <property type="term" value="F:hydrolase activity, hydrolyzing O-glycosyl compounds"/>
    <property type="evidence" value="ECO:0007669"/>
    <property type="project" value="InterPro"/>
</dbReference>
<sequence length="347" mass="38527">MRPLRPRRPLPRVAPAVPVAILAVVLLLVSLVWWVWPGRGGGADTGEGADPAWGAPARLTGVPSGFFTGSDETGVRRIAAVEAWLGGPSLRVGHTYLPGDRWPNIEGHPELFEPWALWKQAGPGRLFVLNVPLLDRSEEGLDDAEVQDGLRRGAAGEFDAHFRTLGERLVAHRLADTVLVLGWEMNGTTYAHRCAPDPESWVAYWRRVVAVLREVPGQRFRFDFTPSRGRDAIPWPRCYPGDDVVDIIGMDAYDQPAGLSFEEQVAEPYGLDFHARFAAEHRKPVSFPEWGLFRNGDDPAYVRGMLDWFARHRPAYQTLTDYCPHGVWGCADNPVSGALVRAALGRR</sequence>
<name>A0A160P2H1_STRLU</name>
<evidence type="ECO:0000256" key="1">
    <source>
        <dbReference type="ARBA" id="ARBA00022801"/>
    </source>
</evidence>
<keyword evidence="1 3" id="KW-0378">Hydrolase</keyword>
<dbReference type="PROSITE" id="PS51764">
    <property type="entry name" value="GH26"/>
    <property type="match status" value="1"/>
</dbReference>
<feature type="active site" description="Nucleophile" evidence="3">
    <location>
        <position position="289"/>
    </location>
</feature>
<reference evidence="6 7" key="1">
    <citation type="journal article" date="2016" name="Genome Announc.">
        <title>Complete Genome Sequence of Thiostrepton-Producing Streptomyces laurentii ATCC 31255.</title>
        <authorList>
            <person name="Doi K."/>
            <person name="Fujino Y."/>
            <person name="Nagayoshi Y."/>
            <person name="Ohshima T."/>
            <person name="Ogata S."/>
        </authorList>
    </citation>
    <scope>NUCLEOTIDE SEQUENCE [LARGE SCALE GENOMIC DNA]</scope>
    <source>
        <strain evidence="6 7">ATCC 31255</strain>
    </source>
</reference>
<proteinExistence type="inferred from homology"/>
<dbReference type="AlphaFoldDB" id="A0A160P2H1"/>
<feature type="transmembrane region" description="Helical" evidence="4">
    <location>
        <begin position="12"/>
        <end position="36"/>
    </location>
</feature>
<feature type="domain" description="GH26" evidence="5">
    <location>
        <begin position="22"/>
        <end position="347"/>
    </location>
</feature>
<evidence type="ECO:0000313" key="7">
    <source>
        <dbReference type="Proteomes" id="UP000217676"/>
    </source>
</evidence>
<keyword evidence="4" id="KW-1133">Transmembrane helix</keyword>
<gene>
    <name evidence="6" type="ORF">SLA_4843</name>
</gene>
<evidence type="ECO:0000313" key="6">
    <source>
        <dbReference type="EMBL" id="BAU85727.1"/>
    </source>
</evidence>
<dbReference type="SUPFAM" id="SSF51445">
    <property type="entry name" value="(Trans)glycosidases"/>
    <property type="match status" value="1"/>
</dbReference>
<organism evidence="6 7">
    <name type="scientific">Streptomyces laurentii</name>
    <dbReference type="NCBI Taxonomy" id="39478"/>
    <lineage>
        <taxon>Bacteria</taxon>
        <taxon>Bacillati</taxon>
        <taxon>Actinomycetota</taxon>
        <taxon>Actinomycetes</taxon>
        <taxon>Kitasatosporales</taxon>
        <taxon>Streptomycetaceae</taxon>
        <taxon>Streptomyces</taxon>
    </lineage>
</organism>
<feature type="active site" description="Proton donor" evidence="3">
    <location>
        <position position="184"/>
    </location>
</feature>
<accession>A0A160P2H1</accession>
<evidence type="ECO:0000256" key="3">
    <source>
        <dbReference type="PROSITE-ProRule" id="PRU01100"/>
    </source>
</evidence>